<dbReference type="GO" id="GO:0005524">
    <property type="term" value="F:ATP binding"/>
    <property type="evidence" value="ECO:0007669"/>
    <property type="project" value="UniProtKB-KW"/>
</dbReference>
<dbReference type="GO" id="GO:0005737">
    <property type="term" value="C:cytoplasm"/>
    <property type="evidence" value="ECO:0007669"/>
    <property type="project" value="TreeGrafter"/>
</dbReference>
<reference evidence="11" key="1">
    <citation type="journal article" date="2012" name="Science">
        <title>The Paleozoic origin of enzymatic lignin decomposition reconstructed from 31 fungal genomes.</title>
        <authorList>
            <person name="Floudas D."/>
            <person name="Binder M."/>
            <person name="Riley R."/>
            <person name="Barry K."/>
            <person name="Blanchette R.A."/>
            <person name="Henrissat B."/>
            <person name="Martinez A.T."/>
            <person name="Otillar R."/>
            <person name="Spatafora J.W."/>
            <person name="Yadav J.S."/>
            <person name="Aerts A."/>
            <person name="Benoit I."/>
            <person name="Boyd A."/>
            <person name="Carlson A."/>
            <person name="Copeland A."/>
            <person name="Coutinho P.M."/>
            <person name="de Vries R.P."/>
            <person name="Ferreira P."/>
            <person name="Findley K."/>
            <person name="Foster B."/>
            <person name="Gaskell J."/>
            <person name="Glotzer D."/>
            <person name="Gorecki P."/>
            <person name="Heitman J."/>
            <person name="Hesse C."/>
            <person name="Hori C."/>
            <person name="Igarashi K."/>
            <person name="Jurgens J.A."/>
            <person name="Kallen N."/>
            <person name="Kersten P."/>
            <person name="Kohler A."/>
            <person name="Kuees U."/>
            <person name="Kumar T.K.A."/>
            <person name="Kuo A."/>
            <person name="LaButti K."/>
            <person name="Larrondo L.F."/>
            <person name="Lindquist E."/>
            <person name="Ling A."/>
            <person name="Lombard V."/>
            <person name="Lucas S."/>
            <person name="Lundell T."/>
            <person name="Martin R."/>
            <person name="McLaughlin D.J."/>
            <person name="Morgenstern I."/>
            <person name="Morin E."/>
            <person name="Murat C."/>
            <person name="Nagy L.G."/>
            <person name="Nolan M."/>
            <person name="Ohm R.A."/>
            <person name="Patyshakuliyeva A."/>
            <person name="Rokas A."/>
            <person name="Ruiz-Duenas F.J."/>
            <person name="Sabat G."/>
            <person name="Salamov A."/>
            <person name="Samejima M."/>
            <person name="Schmutz J."/>
            <person name="Slot J.C."/>
            <person name="St John F."/>
            <person name="Stenlid J."/>
            <person name="Sun H."/>
            <person name="Sun S."/>
            <person name="Syed K."/>
            <person name="Tsang A."/>
            <person name="Wiebenga A."/>
            <person name="Young D."/>
            <person name="Pisabarro A."/>
            <person name="Eastwood D.C."/>
            <person name="Martin F."/>
            <person name="Cullen D."/>
            <person name="Grigoriev I.V."/>
            <person name="Hibbett D.S."/>
        </authorList>
    </citation>
    <scope>NUCLEOTIDE SEQUENCE [LARGE SCALE GENOMIC DNA]</scope>
    <source>
        <strain evidence="11">HHB-11173 SS5</strain>
    </source>
</reference>
<dbReference type="GO" id="GO:0003677">
    <property type="term" value="F:DNA binding"/>
    <property type="evidence" value="ECO:0007669"/>
    <property type="project" value="UniProtKB-KW"/>
</dbReference>
<feature type="domain" description="Helicase ATP-binding" evidence="8">
    <location>
        <begin position="30"/>
        <end position="224"/>
    </location>
</feature>
<dbReference type="OMA" id="ERIRMYN"/>
<keyword evidence="11" id="KW-1185">Reference proteome</keyword>
<dbReference type="HOGENOM" id="CLU_010294_1_0_1"/>
<dbReference type="EMBL" id="JH687556">
    <property type="protein sequence ID" value="EIN04091.1"/>
    <property type="molecule type" value="Genomic_DNA"/>
</dbReference>
<dbReference type="GeneID" id="18882216"/>
<dbReference type="Proteomes" id="UP000054196">
    <property type="component" value="Unassembled WGS sequence"/>
</dbReference>
<evidence type="ECO:0000256" key="5">
    <source>
        <dbReference type="ARBA" id="ARBA00023235"/>
    </source>
</evidence>
<protein>
    <recommendedName>
        <fullName evidence="7">DNA 3'-5' helicase</fullName>
        <ecNumber evidence="7">5.6.2.4</ecNumber>
    </recommendedName>
</protein>
<feature type="non-terminal residue" evidence="10">
    <location>
        <position position="470"/>
    </location>
</feature>
<sequence>DNPTGRALARRLLKPRIPYTDVHDYQLEALCKMMDGIDVLATIKTGAGKSAYFYMFIMLLHAFLEDQSLQEVLKRPVPQNPCMVVIYPTNGLEVEQEATFRSYGLRALAINQDTLQDARSRGEDLWNASSNGVSLLLLGPEQLTSKGFEKLLQTKQFKDRVVGLGIDEVHLLDTWGSGFRIAFKQIGHVRARLPTRVVEICVTATAVQGDPLDRICRFAGLKAGQYHRIHRSNARSELRLLFRPLKHGLGGWEFPDLHWVVEEGRNILIFVQTIAIQFRLVAYLFRQLSGSRNANLERIRMYNSMGYSEYNKKTRDLLRNPEHQGVICVATSCLLVGISLPGIRDVIFAGNPSNADDLMQGGGRADRLGLFGDGRIIVYYSEKAMKQARDLVDTPISTRRTLKSKSHTHQADPLDITMARLLLADCKTAEQNSIYDNPSEDAPCLCGSCVGQTPSSQTPPICACSGCTPE</sequence>
<dbReference type="GO" id="GO:0009378">
    <property type="term" value="F:four-way junction helicase activity"/>
    <property type="evidence" value="ECO:0007669"/>
    <property type="project" value="TreeGrafter"/>
</dbReference>
<name>R7S4C0_PUNST</name>
<dbReference type="PROSITE" id="PS51194">
    <property type="entry name" value="HELICASE_CTER"/>
    <property type="match status" value="1"/>
</dbReference>
<organism evidence="10 11">
    <name type="scientific">Punctularia strigosozonata (strain HHB-11173)</name>
    <name type="common">White-rot fungus</name>
    <dbReference type="NCBI Taxonomy" id="741275"/>
    <lineage>
        <taxon>Eukaryota</taxon>
        <taxon>Fungi</taxon>
        <taxon>Dikarya</taxon>
        <taxon>Basidiomycota</taxon>
        <taxon>Agaricomycotina</taxon>
        <taxon>Agaricomycetes</taxon>
        <taxon>Corticiales</taxon>
        <taxon>Punctulariaceae</taxon>
        <taxon>Punctularia</taxon>
    </lineage>
</organism>
<evidence type="ECO:0000256" key="4">
    <source>
        <dbReference type="ARBA" id="ARBA00023125"/>
    </source>
</evidence>
<evidence type="ECO:0000259" key="9">
    <source>
        <dbReference type="PROSITE" id="PS51194"/>
    </source>
</evidence>
<dbReference type="PROSITE" id="PS51192">
    <property type="entry name" value="HELICASE_ATP_BIND_1"/>
    <property type="match status" value="1"/>
</dbReference>
<evidence type="ECO:0000313" key="10">
    <source>
        <dbReference type="EMBL" id="EIN04091.1"/>
    </source>
</evidence>
<keyword evidence="5" id="KW-0413">Isomerase</keyword>
<dbReference type="PANTHER" id="PTHR13710">
    <property type="entry name" value="DNA HELICASE RECQ FAMILY MEMBER"/>
    <property type="match status" value="1"/>
</dbReference>
<evidence type="ECO:0000256" key="7">
    <source>
        <dbReference type="ARBA" id="ARBA00034808"/>
    </source>
</evidence>
<keyword evidence="3" id="KW-0067">ATP-binding</keyword>
<dbReference type="PANTHER" id="PTHR13710:SF105">
    <property type="entry name" value="ATP-DEPENDENT DNA HELICASE Q1"/>
    <property type="match status" value="1"/>
</dbReference>
<dbReference type="SUPFAM" id="SSF52540">
    <property type="entry name" value="P-loop containing nucleoside triphosphate hydrolases"/>
    <property type="match status" value="1"/>
</dbReference>
<dbReference type="RefSeq" id="XP_007388562.1">
    <property type="nucleotide sequence ID" value="XM_007388500.1"/>
</dbReference>
<dbReference type="InterPro" id="IPR001650">
    <property type="entry name" value="Helicase_C-like"/>
</dbReference>
<feature type="domain" description="Helicase C-terminal" evidence="9">
    <location>
        <begin position="253"/>
        <end position="422"/>
    </location>
</feature>
<evidence type="ECO:0000256" key="6">
    <source>
        <dbReference type="ARBA" id="ARBA00034617"/>
    </source>
</evidence>
<gene>
    <name evidence="10" type="ORF">PUNSTDRAFT_33608</name>
</gene>
<feature type="non-terminal residue" evidence="10">
    <location>
        <position position="1"/>
    </location>
</feature>
<keyword evidence="2" id="KW-0547">Nucleotide-binding</keyword>
<evidence type="ECO:0000256" key="2">
    <source>
        <dbReference type="ARBA" id="ARBA00022741"/>
    </source>
</evidence>
<dbReference type="InterPro" id="IPR027417">
    <property type="entry name" value="P-loop_NTPase"/>
</dbReference>
<dbReference type="eggNOG" id="KOG0351">
    <property type="taxonomic scope" value="Eukaryota"/>
</dbReference>
<comment type="catalytic activity">
    <reaction evidence="6">
        <text>Couples ATP hydrolysis with the unwinding of duplex DNA by translocating in the 3'-5' direction.</text>
        <dbReference type="EC" id="5.6.2.4"/>
    </reaction>
</comment>
<dbReference type="SMART" id="SM00487">
    <property type="entry name" value="DEXDc"/>
    <property type="match status" value="1"/>
</dbReference>
<dbReference type="CDD" id="cd18785">
    <property type="entry name" value="SF2_C"/>
    <property type="match status" value="1"/>
</dbReference>
<evidence type="ECO:0000256" key="3">
    <source>
        <dbReference type="ARBA" id="ARBA00022840"/>
    </source>
</evidence>
<dbReference type="Gene3D" id="3.40.50.300">
    <property type="entry name" value="P-loop containing nucleotide triphosphate hydrolases"/>
    <property type="match status" value="2"/>
</dbReference>
<dbReference type="AlphaFoldDB" id="R7S4C0"/>
<evidence type="ECO:0000259" key="8">
    <source>
        <dbReference type="PROSITE" id="PS51192"/>
    </source>
</evidence>
<dbReference type="Pfam" id="PF00270">
    <property type="entry name" value="DEAD"/>
    <property type="match status" value="1"/>
</dbReference>
<evidence type="ECO:0000256" key="1">
    <source>
        <dbReference type="ARBA" id="ARBA00005446"/>
    </source>
</evidence>
<dbReference type="InterPro" id="IPR014001">
    <property type="entry name" value="Helicase_ATP-bd"/>
</dbReference>
<proteinExistence type="inferred from homology"/>
<dbReference type="GO" id="GO:0043138">
    <property type="term" value="F:3'-5' DNA helicase activity"/>
    <property type="evidence" value="ECO:0007669"/>
    <property type="project" value="UniProtKB-EC"/>
</dbReference>
<accession>R7S4C0</accession>
<dbReference type="InterPro" id="IPR011545">
    <property type="entry name" value="DEAD/DEAH_box_helicase_dom"/>
</dbReference>
<dbReference type="KEGG" id="psq:PUNSTDRAFT_33608"/>
<dbReference type="GO" id="GO:0005694">
    <property type="term" value="C:chromosome"/>
    <property type="evidence" value="ECO:0007669"/>
    <property type="project" value="TreeGrafter"/>
</dbReference>
<dbReference type="GO" id="GO:0000724">
    <property type="term" value="P:double-strand break repair via homologous recombination"/>
    <property type="evidence" value="ECO:0007669"/>
    <property type="project" value="TreeGrafter"/>
</dbReference>
<dbReference type="EC" id="5.6.2.4" evidence="7"/>
<dbReference type="Pfam" id="PF00271">
    <property type="entry name" value="Helicase_C"/>
    <property type="match status" value="1"/>
</dbReference>
<comment type="similarity">
    <text evidence="1">Belongs to the helicase family. RecQ subfamily.</text>
</comment>
<keyword evidence="4" id="KW-0238">DNA-binding</keyword>
<evidence type="ECO:0000313" key="11">
    <source>
        <dbReference type="Proteomes" id="UP000054196"/>
    </source>
</evidence>
<dbReference type="OrthoDB" id="3269685at2759"/>